<evidence type="ECO:0000313" key="2">
    <source>
        <dbReference type="Proteomes" id="UP000297638"/>
    </source>
</evidence>
<comment type="caution">
    <text evidence="1">The sequence shown here is derived from an EMBL/GenBank/DDBJ whole genome shotgun (WGS) entry which is preliminary data.</text>
</comment>
<dbReference type="NCBIfam" id="TIGR03089">
    <property type="entry name" value="TIGR03089 family protein"/>
    <property type="match status" value="1"/>
</dbReference>
<dbReference type="EMBL" id="SPDS01000002">
    <property type="protein sequence ID" value="TFH54924.1"/>
    <property type="molecule type" value="Genomic_DNA"/>
</dbReference>
<dbReference type="Proteomes" id="UP000297638">
    <property type="component" value="Unassembled WGS sequence"/>
</dbReference>
<name>A0A4Y8TTR4_9MICC</name>
<gene>
    <name evidence="1" type="ORF">EXY26_13190</name>
</gene>
<dbReference type="InterPro" id="IPR017523">
    <property type="entry name" value="Rv3268"/>
</dbReference>
<sequence length="242" mass="25701">MSNSLQSGTFVENLLSPRRGSASPWLTWYSATGERIELSGRVFDNWVAKSANLLGEVFDLDEDSVVVLDLPAHWKSLVLALAALHHGATLVDAEQADAQQASVWVTAQPNDPRIPNSSEILAVNPAALALSFGSDLGPVAEDFNASVRTYGDQFYPSPVSGDTSAIATNGDAPIGLAALFDATAKAQGTILVRAQQPVLTLLPYAIGQWKAGDGIVLVEDGLEVTERLREGERITSDYQPAG</sequence>
<protein>
    <submittedName>
        <fullName evidence="1">TIGR03089 family protein</fullName>
    </submittedName>
</protein>
<reference evidence="1 2" key="1">
    <citation type="submission" date="2019-03" db="EMBL/GenBank/DDBJ databases">
        <title>Glutamicibacter sp. LJH19 genome.</title>
        <authorList>
            <person name="Sinai Borker S."/>
            <person name="Kumar R."/>
        </authorList>
    </citation>
    <scope>NUCLEOTIDE SEQUENCE [LARGE SCALE GENOMIC DNA]</scope>
    <source>
        <strain evidence="1 2">LJH19</strain>
    </source>
</reference>
<proteinExistence type="predicted"/>
<dbReference type="AlphaFoldDB" id="A0A4Y8TTR4"/>
<dbReference type="RefSeq" id="WP_134780773.1">
    <property type="nucleotide sequence ID" value="NZ_SPDS01000002.1"/>
</dbReference>
<evidence type="ECO:0000313" key="1">
    <source>
        <dbReference type="EMBL" id="TFH54924.1"/>
    </source>
</evidence>
<organism evidence="1 2">
    <name type="scientific">Glutamicibacter arilaitensis</name>
    <dbReference type="NCBI Taxonomy" id="256701"/>
    <lineage>
        <taxon>Bacteria</taxon>
        <taxon>Bacillati</taxon>
        <taxon>Actinomycetota</taxon>
        <taxon>Actinomycetes</taxon>
        <taxon>Micrococcales</taxon>
        <taxon>Micrococcaceae</taxon>
        <taxon>Glutamicibacter</taxon>
    </lineage>
</organism>
<accession>A0A4Y8TTR4</accession>